<dbReference type="KEGG" id="bca:BCE_A0035"/>
<organism evidence="1 2">
    <name type="scientific">Bacillus cereus (strain ATCC 10987 / NRS 248)</name>
    <dbReference type="NCBI Taxonomy" id="222523"/>
    <lineage>
        <taxon>Bacteria</taxon>
        <taxon>Bacillati</taxon>
        <taxon>Bacillota</taxon>
        <taxon>Bacilli</taxon>
        <taxon>Bacillales</taxon>
        <taxon>Bacillaceae</taxon>
        <taxon>Bacillus</taxon>
        <taxon>Bacillus cereus group</taxon>
    </lineage>
</organism>
<dbReference type="EMBL" id="AE017195">
    <property type="protein sequence ID" value="AAS44885.1"/>
    <property type="molecule type" value="Genomic_DNA"/>
</dbReference>
<gene>
    <name evidence="1" type="ordered locus">BCE_A0035</name>
</gene>
<proteinExistence type="predicted"/>
<accession>Q74P59</accession>
<reference evidence="1 2" key="1">
    <citation type="journal article" date="2004" name="Nucleic Acids Res.">
        <title>The genome sequence of Bacillus cereus ATCC 10987 reveals metabolic adaptations and a large plasmid related to Bacillus anthracis pXO1.</title>
        <authorList>
            <person name="Rasko D.A."/>
            <person name="Ravel J."/>
            <person name="Okstad O.A."/>
            <person name="Helgason E."/>
            <person name="Cer R.Z."/>
            <person name="Jiang L."/>
            <person name="Shores K.A."/>
            <person name="Fouts D.E."/>
            <person name="Tourasse N.J."/>
            <person name="Angiuoli S.V."/>
            <person name="Kolonay J."/>
            <person name="Nelson W.C."/>
            <person name="Kolsto A.-B."/>
            <person name="Fraser C.M."/>
            <person name="Read T.D."/>
        </authorList>
    </citation>
    <scope>NUCLEOTIDE SEQUENCE [LARGE SCALE GENOMIC DNA]</scope>
    <source>
        <strain evidence="2">ATCC 10987 / NRS 248</strain>
        <plasmid evidence="2">Plasmid pBc10987</plasmid>
    </source>
</reference>
<sequence>MYGSNIRIPEMVWETKVSMSSGGYVIAWKNHHAMLQALDRASA</sequence>
<name>Q74P59_BACC1</name>
<dbReference type="Proteomes" id="UP000002527">
    <property type="component" value="Plasmid pBc10987"/>
</dbReference>
<protein>
    <submittedName>
        <fullName evidence="1">Uncharacterized protein</fullName>
    </submittedName>
</protein>
<evidence type="ECO:0000313" key="2">
    <source>
        <dbReference type="Proteomes" id="UP000002527"/>
    </source>
</evidence>
<keyword evidence="1" id="KW-0614">Plasmid</keyword>
<dbReference type="AlphaFoldDB" id="Q74P59"/>
<evidence type="ECO:0000313" key="1">
    <source>
        <dbReference type="EMBL" id="AAS44885.1"/>
    </source>
</evidence>
<geneLocation type="plasmid" evidence="1 2">
    <name>pBc10987</name>
</geneLocation>
<dbReference type="HOGENOM" id="CLU_3229144_0_0_9"/>